<name>A0AAE0Z7D6_9GAST</name>
<comment type="caution">
    <text evidence="1">The sequence shown here is derived from an EMBL/GenBank/DDBJ whole genome shotgun (WGS) entry which is preliminary data.</text>
</comment>
<dbReference type="EMBL" id="JAWDGP010004460">
    <property type="protein sequence ID" value="KAK3764239.1"/>
    <property type="molecule type" value="Genomic_DNA"/>
</dbReference>
<reference evidence="1" key="1">
    <citation type="journal article" date="2023" name="G3 (Bethesda)">
        <title>A reference genome for the long-term kleptoplast-retaining sea slug Elysia crispata morphotype clarki.</title>
        <authorList>
            <person name="Eastman K.E."/>
            <person name="Pendleton A.L."/>
            <person name="Shaikh M.A."/>
            <person name="Suttiyut T."/>
            <person name="Ogas R."/>
            <person name="Tomko P."/>
            <person name="Gavelis G."/>
            <person name="Widhalm J.R."/>
            <person name="Wisecaver J.H."/>
        </authorList>
    </citation>
    <scope>NUCLEOTIDE SEQUENCE</scope>
    <source>
        <strain evidence="1">ECLA1</strain>
    </source>
</reference>
<gene>
    <name evidence="1" type="ORF">RRG08_032945</name>
</gene>
<evidence type="ECO:0000313" key="2">
    <source>
        <dbReference type="Proteomes" id="UP001283361"/>
    </source>
</evidence>
<protein>
    <submittedName>
        <fullName evidence="1">Uncharacterized protein</fullName>
    </submittedName>
</protein>
<proteinExistence type="predicted"/>
<sequence length="94" mass="10324">MSDTRGAVTTTLPDNLGSILVRHAVKERKHRRYTLQVRATSNNSNTGGAETTMVSANRGSILVRHAGKERFVFLGSTGVTRYTYALHQTTVTCE</sequence>
<dbReference type="Proteomes" id="UP001283361">
    <property type="component" value="Unassembled WGS sequence"/>
</dbReference>
<dbReference type="AlphaFoldDB" id="A0AAE0Z7D6"/>
<accession>A0AAE0Z7D6</accession>
<evidence type="ECO:0000313" key="1">
    <source>
        <dbReference type="EMBL" id="KAK3764239.1"/>
    </source>
</evidence>
<organism evidence="1 2">
    <name type="scientific">Elysia crispata</name>
    <name type="common">lettuce slug</name>
    <dbReference type="NCBI Taxonomy" id="231223"/>
    <lineage>
        <taxon>Eukaryota</taxon>
        <taxon>Metazoa</taxon>
        <taxon>Spiralia</taxon>
        <taxon>Lophotrochozoa</taxon>
        <taxon>Mollusca</taxon>
        <taxon>Gastropoda</taxon>
        <taxon>Heterobranchia</taxon>
        <taxon>Euthyneura</taxon>
        <taxon>Panpulmonata</taxon>
        <taxon>Sacoglossa</taxon>
        <taxon>Placobranchoidea</taxon>
        <taxon>Plakobranchidae</taxon>
        <taxon>Elysia</taxon>
    </lineage>
</organism>
<keyword evidence="2" id="KW-1185">Reference proteome</keyword>